<dbReference type="GO" id="GO:0006935">
    <property type="term" value="P:chemotaxis"/>
    <property type="evidence" value="ECO:0007669"/>
    <property type="project" value="UniProtKB-KW"/>
</dbReference>
<dbReference type="PANTHER" id="PTHR43531:SF11">
    <property type="entry name" value="METHYL-ACCEPTING CHEMOTAXIS PROTEIN 3"/>
    <property type="match status" value="1"/>
</dbReference>
<dbReference type="Proteomes" id="UP000182661">
    <property type="component" value="Unassembled WGS sequence"/>
</dbReference>
<comment type="subcellular location">
    <subcellularLocation>
        <location evidence="1">Membrane</location>
    </subcellularLocation>
</comment>
<evidence type="ECO:0000259" key="8">
    <source>
        <dbReference type="PROSITE" id="PS50885"/>
    </source>
</evidence>
<dbReference type="CDD" id="cd06225">
    <property type="entry name" value="HAMP"/>
    <property type="match status" value="1"/>
</dbReference>
<dbReference type="OrthoDB" id="3378718at2"/>
<feature type="domain" description="Methyl-accepting transducer" evidence="7">
    <location>
        <begin position="335"/>
        <end position="564"/>
    </location>
</feature>
<dbReference type="InterPro" id="IPR004089">
    <property type="entry name" value="MCPsignal_dom"/>
</dbReference>
<dbReference type="Gene3D" id="1.10.287.950">
    <property type="entry name" value="Methyl-accepting chemotaxis protein"/>
    <property type="match status" value="1"/>
</dbReference>
<keyword evidence="2" id="KW-0145">Chemotaxis</keyword>
<sequence>MLFGLFTRLSLTAKIATIIVMANLIGLGVTSYFSWTSETAAALETAYVNWQRNTRQIGEIAEGGVKWKKAPAIREAYSLYRASPIEGMVHFEAVTGKGETADSWTSDGADAAVLKASATETIKAVGDEPVWNKTGDGFVTLALPLGKDKSGQRIGYIATVWSTELIYAESNMKSLAFAGKQALVIALVIGVFLLAMRRNVGRPLAKLTNRIDAFQKGDLDSPVAFLEKRDEIGVIARALDASLKEASAKLLQERSAAIQRDELDAERVRFSEQVGEAARNQADVVARIGHALEQLAEGDFSLRLPDLGPDFEKLRNDFHKMIDAVSETVREIGGATAAVDSGTSELARAADDLAKRTETQATSLGETANALDDITNTVRSSSTRAEEAGRMVAEAKTGAHNSAVVVREAIGAMNKIQGSSNQIGQIIGVIDEIAFQTNLLALNAGVEAARAGDAGRGFAVVAQEVRELAQRSANAAKEIKNLISASSAEVAAGVSLVNRTGDALGLIEDQISRINDSIASIVQASRDQATGLLEVNSSIGRMDQVTQQNAAMVEETNAACHDLSNQSRLLKRAVSNLRIDAGAEQRPVQRAPAAPTRVDPRPSPARQPAHRSSGANALASSPDTWEEF</sequence>
<keyword evidence="10" id="KW-1185">Reference proteome</keyword>
<feature type="transmembrane region" description="Helical" evidence="6">
    <location>
        <begin position="175"/>
        <end position="196"/>
    </location>
</feature>
<keyword evidence="4" id="KW-0807">Transducer</keyword>
<evidence type="ECO:0000256" key="1">
    <source>
        <dbReference type="ARBA" id="ARBA00004370"/>
    </source>
</evidence>
<dbReference type="SUPFAM" id="SSF158472">
    <property type="entry name" value="HAMP domain-like"/>
    <property type="match status" value="1"/>
</dbReference>
<organism evidence="9 10">
    <name type="scientific">Pararhizobium antarcticum</name>
    <dbReference type="NCBI Taxonomy" id="1798805"/>
    <lineage>
        <taxon>Bacteria</taxon>
        <taxon>Pseudomonadati</taxon>
        <taxon>Pseudomonadota</taxon>
        <taxon>Alphaproteobacteria</taxon>
        <taxon>Hyphomicrobiales</taxon>
        <taxon>Rhizobiaceae</taxon>
        <taxon>Rhizobium/Agrobacterium group</taxon>
        <taxon>Pararhizobium</taxon>
    </lineage>
</organism>
<accession>A0A657LYN5</accession>
<name>A0A657LYN5_9HYPH</name>
<evidence type="ECO:0000256" key="3">
    <source>
        <dbReference type="ARBA" id="ARBA00029447"/>
    </source>
</evidence>
<dbReference type="AlphaFoldDB" id="A0A657LYN5"/>
<feature type="domain" description="HAMP" evidence="8">
    <location>
        <begin position="198"/>
        <end position="251"/>
    </location>
</feature>
<dbReference type="SMART" id="SM00283">
    <property type="entry name" value="MA"/>
    <property type="match status" value="1"/>
</dbReference>
<dbReference type="Pfam" id="PF00672">
    <property type="entry name" value="HAMP"/>
    <property type="match status" value="1"/>
</dbReference>
<evidence type="ECO:0000256" key="4">
    <source>
        <dbReference type="PROSITE-ProRule" id="PRU00284"/>
    </source>
</evidence>
<evidence type="ECO:0000256" key="6">
    <source>
        <dbReference type="SAM" id="Phobius"/>
    </source>
</evidence>
<feature type="compositionally biased region" description="Polar residues" evidence="5">
    <location>
        <begin position="613"/>
        <end position="628"/>
    </location>
</feature>
<evidence type="ECO:0000313" key="10">
    <source>
        <dbReference type="Proteomes" id="UP000182661"/>
    </source>
</evidence>
<dbReference type="InterPro" id="IPR003660">
    <property type="entry name" value="HAMP_dom"/>
</dbReference>
<dbReference type="CDD" id="cd11386">
    <property type="entry name" value="MCP_signal"/>
    <property type="match status" value="1"/>
</dbReference>
<dbReference type="GO" id="GO:0016020">
    <property type="term" value="C:membrane"/>
    <property type="evidence" value="ECO:0007669"/>
    <property type="project" value="UniProtKB-SubCell"/>
</dbReference>
<gene>
    <name evidence="9" type="ORF">AX760_01130</name>
</gene>
<feature type="transmembrane region" description="Helical" evidence="6">
    <location>
        <begin position="12"/>
        <end position="35"/>
    </location>
</feature>
<protein>
    <submittedName>
        <fullName evidence="9">Chemotaxis protein</fullName>
    </submittedName>
</protein>
<dbReference type="InterPro" id="IPR051310">
    <property type="entry name" value="MCP_chemotaxis"/>
</dbReference>
<feature type="region of interest" description="Disordered" evidence="5">
    <location>
        <begin position="581"/>
        <end position="628"/>
    </location>
</feature>
<dbReference type="FunFam" id="1.10.287.950:FF:000001">
    <property type="entry name" value="Methyl-accepting chemotaxis sensory transducer"/>
    <property type="match status" value="1"/>
</dbReference>
<proteinExistence type="inferred from homology"/>
<dbReference type="PANTHER" id="PTHR43531">
    <property type="entry name" value="PROTEIN ICFG"/>
    <property type="match status" value="1"/>
</dbReference>
<dbReference type="Gene3D" id="6.10.340.10">
    <property type="match status" value="1"/>
</dbReference>
<evidence type="ECO:0000259" key="7">
    <source>
        <dbReference type="PROSITE" id="PS50111"/>
    </source>
</evidence>
<dbReference type="PROSITE" id="PS50111">
    <property type="entry name" value="CHEMOTAXIS_TRANSDUC_2"/>
    <property type="match status" value="1"/>
</dbReference>
<comment type="caution">
    <text evidence="9">The sequence shown here is derived from an EMBL/GenBank/DDBJ whole genome shotgun (WGS) entry which is preliminary data.</text>
</comment>
<dbReference type="GO" id="GO:0007165">
    <property type="term" value="P:signal transduction"/>
    <property type="evidence" value="ECO:0007669"/>
    <property type="project" value="UniProtKB-KW"/>
</dbReference>
<evidence type="ECO:0000256" key="5">
    <source>
        <dbReference type="SAM" id="MobiDB-lite"/>
    </source>
</evidence>
<comment type="similarity">
    <text evidence="3">Belongs to the methyl-accepting chemotaxis (MCP) protein family.</text>
</comment>
<feature type="domain" description="HAMP" evidence="8">
    <location>
        <begin position="279"/>
        <end position="330"/>
    </location>
</feature>
<dbReference type="SMART" id="SM00304">
    <property type="entry name" value="HAMP"/>
    <property type="match status" value="2"/>
</dbReference>
<dbReference type="PROSITE" id="PS50885">
    <property type="entry name" value="HAMP"/>
    <property type="match status" value="2"/>
</dbReference>
<reference evidence="9 10" key="1">
    <citation type="submission" date="2016-02" db="EMBL/GenBank/DDBJ databases">
        <title>Genome sequencing of a beta-galactosidase producing bacteria Rhizobium sp. 59.</title>
        <authorList>
            <person name="Wang D."/>
            <person name="Kot W."/>
            <person name="Qin Y."/>
            <person name="Hansen L."/>
            <person name="Naqvi K."/>
            <person name="Rensing C."/>
        </authorList>
    </citation>
    <scope>NUCLEOTIDE SEQUENCE [LARGE SCALE GENOMIC DNA]</scope>
    <source>
        <strain evidence="9 10">59</strain>
    </source>
</reference>
<dbReference type="EMBL" id="LSRP01000001">
    <property type="protein sequence ID" value="OJG01545.1"/>
    <property type="molecule type" value="Genomic_DNA"/>
</dbReference>
<keyword evidence="6" id="KW-0472">Membrane</keyword>
<evidence type="ECO:0000256" key="2">
    <source>
        <dbReference type="ARBA" id="ARBA00022500"/>
    </source>
</evidence>
<dbReference type="Pfam" id="PF00015">
    <property type="entry name" value="MCPsignal"/>
    <property type="match status" value="1"/>
</dbReference>
<evidence type="ECO:0000313" key="9">
    <source>
        <dbReference type="EMBL" id="OJG01545.1"/>
    </source>
</evidence>
<keyword evidence="6" id="KW-1133">Transmembrane helix</keyword>
<keyword evidence="6" id="KW-0812">Transmembrane</keyword>
<dbReference type="SUPFAM" id="SSF58104">
    <property type="entry name" value="Methyl-accepting chemotaxis protein (MCP) signaling domain"/>
    <property type="match status" value="1"/>
</dbReference>